<organism evidence="3 4">
    <name type="scientific">Salimicrobium halophilum</name>
    <dbReference type="NCBI Taxonomy" id="86666"/>
    <lineage>
        <taxon>Bacteria</taxon>
        <taxon>Bacillati</taxon>
        <taxon>Bacillota</taxon>
        <taxon>Bacilli</taxon>
        <taxon>Bacillales</taxon>
        <taxon>Bacillaceae</taxon>
        <taxon>Salimicrobium</taxon>
    </lineage>
</organism>
<sequence>MSEYDEKKDQVEVPPEHGDREENTYDTEAAQEAEIYNSNTGDEPGTNYEVDSRTGMAWLGLTAAVLSYFLAPFLLAAGGLILGVIGFRRGGATVGAIAIGLSIASLLFSIFFPMMTGMFRMM</sequence>
<proteinExistence type="predicted"/>
<keyword evidence="2" id="KW-1133">Transmembrane helix</keyword>
<reference evidence="4" key="1">
    <citation type="submission" date="2016-10" db="EMBL/GenBank/DDBJ databases">
        <authorList>
            <person name="Varghese N."/>
            <person name="Submissions S."/>
        </authorList>
    </citation>
    <scope>NUCLEOTIDE SEQUENCE [LARGE SCALE GENOMIC DNA]</scope>
    <source>
        <strain evidence="4">DSM 4771</strain>
    </source>
</reference>
<feature type="transmembrane region" description="Helical" evidence="2">
    <location>
        <begin position="58"/>
        <end position="85"/>
    </location>
</feature>
<dbReference type="AlphaFoldDB" id="A0A1G8PRK2"/>
<feature type="compositionally biased region" description="Basic and acidic residues" evidence="1">
    <location>
        <begin position="1"/>
        <end position="23"/>
    </location>
</feature>
<gene>
    <name evidence="3" type="ORF">SAMN04490247_0150</name>
</gene>
<evidence type="ECO:0000256" key="2">
    <source>
        <dbReference type="SAM" id="Phobius"/>
    </source>
</evidence>
<dbReference type="RefSeq" id="WP_093190847.1">
    <property type="nucleotide sequence ID" value="NZ_FNEV01000001.1"/>
</dbReference>
<feature type="transmembrane region" description="Helical" evidence="2">
    <location>
        <begin position="91"/>
        <end position="112"/>
    </location>
</feature>
<keyword evidence="2" id="KW-0812">Transmembrane</keyword>
<keyword evidence="4" id="KW-1185">Reference proteome</keyword>
<keyword evidence="2" id="KW-0472">Membrane</keyword>
<name>A0A1G8PRK2_9BACI</name>
<evidence type="ECO:0000256" key="1">
    <source>
        <dbReference type="SAM" id="MobiDB-lite"/>
    </source>
</evidence>
<evidence type="ECO:0000313" key="3">
    <source>
        <dbReference type="EMBL" id="SDI95052.1"/>
    </source>
</evidence>
<accession>A0A1G8PRK2</accession>
<protein>
    <recommendedName>
        <fullName evidence="5">DUF4190 domain-containing protein</fullName>
    </recommendedName>
</protein>
<dbReference type="PANTHER" id="PTHR40040">
    <property type="entry name" value="SMALL HYDROPHOBIC PROTEIN-RELATED"/>
    <property type="match status" value="1"/>
</dbReference>
<dbReference type="Proteomes" id="UP000199225">
    <property type="component" value="Unassembled WGS sequence"/>
</dbReference>
<evidence type="ECO:0008006" key="5">
    <source>
        <dbReference type="Google" id="ProtNLM"/>
    </source>
</evidence>
<feature type="region of interest" description="Disordered" evidence="1">
    <location>
        <begin position="1"/>
        <end position="48"/>
    </location>
</feature>
<dbReference type="EMBL" id="FNEV01000001">
    <property type="protein sequence ID" value="SDI95052.1"/>
    <property type="molecule type" value="Genomic_DNA"/>
</dbReference>
<dbReference type="InterPro" id="IPR055338">
    <property type="entry name" value="YqfX-like"/>
</dbReference>
<evidence type="ECO:0000313" key="4">
    <source>
        <dbReference type="Proteomes" id="UP000199225"/>
    </source>
</evidence>
<dbReference type="PANTHER" id="PTHR40040:SF1">
    <property type="entry name" value="MEMBRANE PROTEIN"/>
    <property type="match status" value="1"/>
</dbReference>
<dbReference type="OrthoDB" id="2943217at2"/>